<gene>
    <name evidence="2" type="ORF">A2720_01855</name>
</gene>
<evidence type="ECO:0000313" key="2">
    <source>
        <dbReference type="EMBL" id="OGE81903.1"/>
    </source>
</evidence>
<evidence type="ECO:0000256" key="1">
    <source>
        <dbReference type="SAM" id="Phobius"/>
    </source>
</evidence>
<feature type="transmembrane region" description="Helical" evidence="1">
    <location>
        <begin position="79"/>
        <end position="100"/>
    </location>
</feature>
<dbReference type="EMBL" id="MFEL01000001">
    <property type="protein sequence ID" value="OGE81903.1"/>
    <property type="molecule type" value="Genomic_DNA"/>
</dbReference>
<evidence type="ECO:0008006" key="4">
    <source>
        <dbReference type="Google" id="ProtNLM"/>
    </source>
</evidence>
<protein>
    <recommendedName>
        <fullName evidence="4">TVP38/TMEM64 family membrane protein</fullName>
    </recommendedName>
</protein>
<keyword evidence="1" id="KW-0812">Transmembrane</keyword>
<organism evidence="2 3">
    <name type="scientific">Candidatus Doudnabacteria bacterium RIFCSPHIGHO2_01_FULL_46_24</name>
    <dbReference type="NCBI Taxonomy" id="1817825"/>
    <lineage>
        <taxon>Bacteria</taxon>
        <taxon>Candidatus Doudnaibacteriota</taxon>
    </lineage>
</organism>
<proteinExistence type="predicted"/>
<keyword evidence="1" id="KW-1133">Transmembrane helix</keyword>
<evidence type="ECO:0000313" key="3">
    <source>
        <dbReference type="Proteomes" id="UP000178892"/>
    </source>
</evidence>
<accession>A0A1F5NWF6</accession>
<comment type="caution">
    <text evidence="2">The sequence shown here is derived from an EMBL/GenBank/DDBJ whole genome shotgun (WGS) entry which is preliminary data.</text>
</comment>
<feature type="transmembrane region" description="Helical" evidence="1">
    <location>
        <begin position="128"/>
        <end position="145"/>
    </location>
</feature>
<dbReference type="AlphaFoldDB" id="A0A1F5NWF6"/>
<reference evidence="2 3" key="1">
    <citation type="journal article" date="2016" name="Nat. Commun.">
        <title>Thousands of microbial genomes shed light on interconnected biogeochemical processes in an aquifer system.</title>
        <authorList>
            <person name="Anantharaman K."/>
            <person name="Brown C.T."/>
            <person name="Hug L.A."/>
            <person name="Sharon I."/>
            <person name="Castelle C.J."/>
            <person name="Probst A.J."/>
            <person name="Thomas B.C."/>
            <person name="Singh A."/>
            <person name="Wilkins M.J."/>
            <person name="Karaoz U."/>
            <person name="Brodie E.L."/>
            <person name="Williams K.H."/>
            <person name="Hubbard S.S."/>
            <person name="Banfield J.F."/>
        </authorList>
    </citation>
    <scope>NUCLEOTIDE SEQUENCE [LARGE SCALE GENOMIC DNA]</scope>
</reference>
<keyword evidence="1" id="KW-0472">Membrane</keyword>
<feature type="transmembrane region" description="Helical" evidence="1">
    <location>
        <begin position="44"/>
        <end position="72"/>
    </location>
</feature>
<dbReference type="Proteomes" id="UP000178892">
    <property type="component" value="Unassembled WGS sequence"/>
</dbReference>
<feature type="transmembrane region" description="Helical" evidence="1">
    <location>
        <begin position="165"/>
        <end position="183"/>
    </location>
</feature>
<name>A0A1F5NWF6_9BACT</name>
<sequence length="185" mass="20604">MKPLIYYHGWRYKNTALLVVSLAALFLASQFFFAQQLVNFLQQLNYFGAFITGIFFTSMFTVAPATVVLYLIAQNHNPLLIAIFGGLGTMLGDYIIFRFLKDRVFDEFASVVAKIGGSHLRQLLHTPYFAWLLPVLGAIIIASPLPDELGITLMGLGKIKNWQFLTLSFVLNSSGILIIASLAHV</sequence>